<proteinExistence type="predicted"/>
<name>A0A8S5U017_9CAUD</name>
<reference evidence="1" key="1">
    <citation type="journal article" date="2021" name="Proc. Natl. Acad. Sci. U.S.A.">
        <title>A Catalog of Tens of Thousands of Viruses from Human Metagenomes Reveals Hidden Associations with Chronic Diseases.</title>
        <authorList>
            <person name="Tisza M.J."/>
            <person name="Buck C.B."/>
        </authorList>
    </citation>
    <scope>NUCLEOTIDE SEQUENCE</scope>
    <source>
        <strain evidence="1">Ctwnj8</strain>
    </source>
</reference>
<organism evidence="1">
    <name type="scientific">Siphoviridae sp. ctwnj8</name>
    <dbReference type="NCBI Taxonomy" id="2825734"/>
    <lineage>
        <taxon>Viruses</taxon>
        <taxon>Duplodnaviria</taxon>
        <taxon>Heunggongvirae</taxon>
        <taxon>Uroviricota</taxon>
        <taxon>Caudoviricetes</taxon>
    </lineage>
</organism>
<evidence type="ECO:0000313" key="1">
    <source>
        <dbReference type="EMBL" id="DAF87809.1"/>
    </source>
</evidence>
<accession>A0A8S5U017</accession>
<protein>
    <submittedName>
        <fullName evidence="1">Uncharacterized protein</fullName>
    </submittedName>
</protein>
<dbReference type="EMBL" id="BK015969">
    <property type="protein sequence ID" value="DAF87809.1"/>
    <property type="molecule type" value="Genomic_DNA"/>
</dbReference>
<sequence>MTNIGTVRGIEKPDKISIDEYSVWVNTNITEIQVADEGGNHTEWEWDQKRYEKDEYIKMMDSKNTALEKQIDDTQIALCEVYEMIGG</sequence>